<keyword evidence="12" id="KW-1185">Reference proteome</keyword>
<dbReference type="InterPro" id="IPR008979">
    <property type="entry name" value="Galactose-bd-like_sf"/>
</dbReference>
<organism evidence="11 12">
    <name type="scientific">Apophysomyces ossiformis</name>
    <dbReference type="NCBI Taxonomy" id="679940"/>
    <lineage>
        <taxon>Eukaryota</taxon>
        <taxon>Fungi</taxon>
        <taxon>Fungi incertae sedis</taxon>
        <taxon>Mucoromycota</taxon>
        <taxon>Mucoromycotina</taxon>
        <taxon>Mucoromycetes</taxon>
        <taxon>Mucorales</taxon>
        <taxon>Mucorineae</taxon>
        <taxon>Mucoraceae</taxon>
        <taxon>Apophysomyces</taxon>
    </lineage>
</organism>
<dbReference type="InterPro" id="IPR011051">
    <property type="entry name" value="RmlC_Cupin_sf"/>
</dbReference>
<comment type="caution">
    <text evidence="11">The sequence shown here is derived from an EMBL/GenBank/DDBJ whole genome shotgun (WGS) entry which is preliminary data.</text>
</comment>
<evidence type="ECO:0000259" key="9">
    <source>
        <dbReference type="Pfam" id="PF02114"/>
    </source>
</evidence>
<dbReference type="CDD" id="cd20298">
    <property type="entry name" value="cupin_UAH"/>
    <property type="match status" value="1"/>
</dbReference>
<dbReference type="AlphaFoldDB" id="A0A8H7ET63"/>
<dbReference type="InterPro" id="IPR005164">
    <property type="entry name" value="Allantoicase"/>
</dbReference>
<feature type="compositionally biased region" description="Acidic residues" evidence="8">
    <location>
        <begin position="760"/>
        <end position="772"/>
    </location>
</feature>
<dbReference type="Proteomes" id="UP000605846">
    <property type="component" value="Unassembled WGS sequence"/>
</dbReference>
<gene>
    <name evidence="11" type="primary">DAL2_2</name>
    <name evidence="11" type="ORF">EC973_009092</name>
</gene>
<evidence type="ECO:0000256" key="2">
    <source>
        <dbReference type="ARBA" id="ARBA00009686"/>
    </source>
</evidence>
<feature type="region of interest" description="Disordered" evidence="8">
    <location>
        <begin position="729"/>
        <end position="772"/>
    </location>
</feature>
<evidence type="ECO:0000259" key="10">
    <source>
        <dbReference type="Pfam" id="PF03561"/>
    </source>
</evidence>
<dbReference type="InterPro" id="IPR007247">
    <property type="entry name" value="Ureidogly_lyase"/>
</dbReference>
<comment type="similarity">
    <text evidence="1">Belongs to the allantoicase family.</text>
</comment>
<dbReference type="Gene3D" id="3.40.30.10">
    <property type="entry name" value="Glutaredoxin"/>
    <property type="match status" value="1"/>
</dbReference>
<evidence type="ECO:0000256" key="6">
    <source>
        <dbReference type="ARBA" id="ARBA00047684"/>
    </source>
</evidence>
<dbReference type="GO" id="GO:0006144">
    <property type="term" value="P:purine nucleobase metabolic process"/>
    <property type="evidence" value="ECO:0007669"/>
    <property type="project" value="UniProtKB-KW"/>
</dbReference>
<dbReference type="SUPFAM" id="SSF49785">
    <property type="entry name" value="Galactose-binding domain-like"/>
    <property type="match status" value="2"/>
</dbReference>
<dbReference type="GO" id="GO:0050385">
    <property type="term" value="F:ureidoglycolate lyase activity"/>
    <property type="evidence" value="ECO:0007669"/>
    <property type="project" value="UniProtKB-EC"/>
</dbReference>
<evidence type="ECO:0000313" key="12">
    <source>
        <dbReference type="Proteomes" id="UP000605846"/>
    </source>
</evidence>
<dbReference type="InterPro" id="IPR024253">
    <property type="entry name" value="Phosducin_thioredoxin-like_dom"/>
</dbReference>
<dbReference type="SUPFAM" id="SSF51182">
    <property type="entry name" value="RmlC-like cupins"/>
    <property type="match status" value="1"/>
</dbReference>
<dbReference type="Pfam" id="PF02114">
    <property type="entry name" value="Phosducin"/>
    <property type="match status" value="1"/>
</dbReference>
<feature type="domain" description="Phosducin" evidence="9">
    <location>
        <begin position="590"/>
        <end position="735"/>
    </location>
</feature>
<feature type="domain" description="Allantoicase" evidence="10">
    <location>
        <begin position="187"/>
        <end position="323"/>
    </location>
</feature>
<dbReference type="GO" id="GO:0000256">
    <property type="term" value="P:allantoin catabolic process"/>
    <property type="evidence" value="ECO:0007669"/>
    <property type="project" value="InterPro"/>
</dbReference>
<name>A0A8H7ET63_9FUNG</name>
<dbReference type="Pfam" id="PF03561">
    <property type="entry name" value="Allantoicase"/>
    <property type="match status" value="2"/>
</dbReference>
<feature type="compositionally biased region" description="Basic and acidic residues" evidence="8">
    <location>
        <begin position="732"/>
        <end position="745"/>
    </location>
</feature>
<dbReference type="InterPro" id="IPR036249">
    <property type="entry name" value="Thioredoxin-like_sf"/>
</dbReference>
<feature type="compositionally biased region" description="Polar residues" evidence="8">
    <location>
        <begin position="211"/>
        <end position="221"/>
    </location>
</feature>
<evidence type="ECO:0000313" key="11">
    <source>
        <dbReference type="EMBL" id="KAF7726029.1"/>
    </source>
</evidence>
<evidence type="ECO:0000256" key="3">
    <source>
        <dbReference type="ARBA" id="ARBA00011738"/>
    </source>
</evidence>
<dbReference type="SUPFAM" id="SSF52833">
    <property type="entry name" value="Thioredoxin-like"/>
    <property type="match status" value="1"/>
</dbReference>
<evidence type="ECO:0000256" key="5">
    <source>
        <dbReference type="ARBA" id="ARBA00023239"/>
    </source>
</evidence>
<reference evidence="11" key="1">
    <citation type="submission" date="2020-01" db="EMBL/GenBank/DDBJ databases">
        <title>Genome Sequencing of Three Apophysomyces-Like Fungal Strains Confirms a Novel Fungal Genus in the Mucoromycota with divergent Burkholderia-like Endosymbiotic Bacteria.</title>
        <authorList>
            <person name="Stajich J.E."/>
            <person name="Macias A.M."/>
            <person name="Carter-House D."/>
            <person name="Lovett B."/>
            <person name="Kasson L.R."/>
            <person name="Berry K."/>
            <person name="Grigoriev I."/>
            <person name="Chang Y."/>
            <person name="Spatafora J."/>
            <person name="Kasson M.T."/>
        </authorList>
    </citation>
    <scope>NUCLEOTIDE SEQUENCE</scope>
    <source>
        <strain evidence="11">NRRL A-21654</strain>
    </source>
</reference>
<dbReference type="GO" id="GO:0004037">
    <property type="term" value="F:allantoicase activity"/>
    <property type="evidence" value="ECO:0007669"/>
    <property type="project" value="InterPro"/>
</dbReference>
<feature type="compositionally biased region" description="Polar residues" evidence="8">
    <location>
        <begin position="749"/>
        <end position="758"/>
    </location>
</feature>
<comment type="catalytic activity">
    <reaction evidence="6">
        <text>(S)-ureidoglycolate = urea + glyoxylate</text>
        <dbReference type="Rhea" id="RHEA:11304"/>
        <dbReference type="ChEBI" id="CHEBI:16199"/>
        <dbReference type="ChEBI" id="CHEBI:36655"/>
        <dbReference type="ChEBI" id="CHEBI:57296"/>
        <dbReference type="EC" id="4.3.2.3"/>
    </reaction>
</comment>
<dbReference type="InterPro" id="IPR024060">
    <property type="entry name" value="Ureidoglycolate_lyase_dom_sf"/>
</dbReference>
<dbReference type="EMBL" id="JABAYA010000085">
    <property type="protein sequence ID" value="KAF7726029.1"/>
    <property type="molecule type" value="Genomic_DNA"/>
</dbReference>
<comment type="subunit">
    <text evidence="3">Homodimer.</text>
</comment>
<keyword evidence="7" id="KW-0175">Coiled coil</keyword>
<keyword evidence="5" id="KW-0456">Lyase</keyword>
<dbReference type="InterPro" id="IPR047233">
    <property type="entry name" value="UAH_cupin"/>
</dbReference>
<evidence type="ECO:0000256" key="1">
    <source>
        <dbReference type="ARBA" id="ARBA00009242"/>
    </source>
</evidence>
<feature type="region of interest" description="Disordered" evidence="8">
    <location>
        <begin position="201"/>
        <end position="221"/>
    </location>
</feature>
<feature type="coiled-coil region" evidence="7">
    <location>
        <begin position="575"/>
        <end position="609"/>
    </location>
</feature>
<dbReference type="Gene3D" id="2.60.120.260">
    <property type="entry name" value="Galactose-binding domain-like"/>
    <property type="match status" value="2"/>
</dbReference>
<evidence type="ECO:0000256" key="8">
    <source>
        <dbReference type="SAM" id="MobiDB-lite"/>
    </source>
</evidence>
<sequence length="772" mass="86567">MTHRRISYNEFLESDYVKYIDLASAAVGTCILATSDECFGSASNMINPLPPKPSTDTDGWETRRHNVSHDWCILKLGFPGSISCLDIDTQFFTQDQPFAVSAEATFCPDGNVQDPQMEWTEILPQNEILPDNHNVFVLPKSEKTYSHVRINNIPDGGISRLRILGRVSPAWPKDISQVFDLASVGNGARVVEATDEHCSPASNLLLPGRGQTMSDGWQTSRSRNREHVDHAIIRLGHRGYILKIEIDTSHFKGNYPSAILLQATDTVNEVPDDSAKWITLLERTSLGPHGLFYFDPLVADKPWTHAKLSIYPDGGLKRVRLWGLLAGAILPSLPISLPIFTKNRIIAEPLTREGFAPYGDVIEATSSNVTGANQGTAQKYHHVAAIANLFPNNKGVANMCVFRCRPTADLPFVAKLLERHPYSSQFFVPMTDKHTRGYLVIVAQNGEDDRPDMSTIKAFIASSTQGVNYRQAIWHHPMVALEHQTDFAVLVHESGVPDDDCQEVDIPETIVDIPAWTIRTLIPNGSLVDRCPGNNRAFRNDILRARGILPPKDEKTKDEIDDMYTEALLARRQEMESLDNKNLDELDELEDLEDDRILLEYRQKRLEEMKAAASKEKYGDLTQISKPDFVKEVTEASKECYVVVHLFKDYIPACKLMNRHLADLAQQFKSTKFLKIVSDQCIPNYPDRNVPTLLVYGEGDLKANLVGAVQFGGMNMTVQSLRTQLAQYGAVPREEESREKGDDRRKKSIYSSKATAALSSDDEDSEDDRGYY</sequence>
<dbReference type="GO" id="GO:0004848">
    <property type="term" value="F:ureidoglycolate hydrolase activity"/>
    <property type="evidence" value="ECO:0007669"/>
    <property type="project" value="InterPro"/>
</dbReference>
<accession>A0A8H7ET63</accession>
<keyword evidence="4" id="KW-0659">Purine metabolism</keyword>
<dbReference type="InterPro" id="IPR015908">
    <property type="entry name" value="Allantoicase_dom"/>
</dbReference>
<dbReference type="CDD" id="cd02988">
    <property type="entry name" value="Phd_like_VIAF"/>
    <property type="match status" value="1"/>
</dbReference>
<dbReference type="Pfam" id="PF04115">
    <property type="entry name" value="Ureidogly_lyase"/>
    <property type="match status" value="1"/>
</dbReference>
<dbReference type="Gene3D" id="2.60.120.480">
    <property type="entry name" value="Ureidoglycolate hydrolase"/>
    <property type="match status" value="1"/>
</dbReference>
<evidence type="ECO:0000256" key="7">
    <source>
        <dbReference type="SAM" id="Coils"/>
    </source>
</evidence>
<proteinExistence type="inferred from homology"/>
<dbReference type="PANTHER" id="PTHR12045:SF3">
    <property type="entry name" value="INACTIVE ALLANTOICASE-RELATED"/>
    <property type="match status" value="1"/>
</dbReference>
<dbReference type="PANTHER" id="PTHR12045">
    <property type="entry name" value="ALLANTOICASE"/>
    <property type="match status" value="1"/>
</dbReference>
<feature type="domain" description="Allantoicase" evidence="10">
    <location>
        <begin position="28"/>
        <end position="167"/>
    </location>
</feature>
<comment type="similarity">
    <text evidence="2">Belongs to the phosducin family.</text>
</comment>
<evidence type="ECO:0000256" key="4">
    <source>
        <dbReference type="ARBA" id="ARBA00022631"/>
    </source>
</evidence>
<protein>
    <submittedName>
        <fullName evidence="11">Allantoicase</fullName>
    </submittedName>
</protein>
<dbReference type="NCBIfam" id="TIGR02961">
    <property type="entry name" value="allantoicase"/>
    <property type="match status" value="1"/>
</dbReference>
<dbReference type="OrthoDB" id="10266039at2759"/>